<protein>
    <recommendedName>
        <fullName evidence="2">EamA domain-containing protein</fullName>
    </recommendedName>
</protein>
<keyword evidence="1" id="KW-1133">Transmembrane helix</keyword>
<dbReference type="EMBL" id="VSSQ01078609">
    <property type="protein sequence ID" value="MPN28350.1"/>
    <property type="molecule type" value="Genomic_DNA"/>
</dbReference>
<name>A0A645GQ45_9ZZZZ</name>
<evidence type="ECO:0000256" key="1">
    <source>
        <dbReference type="SAM" id="Phobius"/>
    </source>
</evidence>
<gene>
    <name evidence="3" type="ORF">SDC9_175791</name>
</gene>
<reference evidence="3" key="1">
    <citation type="submission" date="2019-08" db="EMBL/GenBank/DDBJ databases">
        <authorList>
            <person name="Kucharzyk K."/>
            <person name="Murdoch R.W."/>
            <person name="Higgins S."/>
            <person name="Loffler F."/>
        </authorList>
    </citation>
    <scope>NUCLEOTIDE SEQUENCE</scope>
</reference>
<evidence type="ECO:0000313" key="3">
    <source>
        <dbReference type="EMBL" id="MPN28350.1"/>
    </source>
</evidence>
<feature type="transmembrane region" description="Helical" evidence="1">
    <location>
        <begin position="31"/>
        <end position="52"/>
    </location>
</feature>
<sequence length="122" mass="12928">MSFYTNIFAALGMGIAAIVSNTFIYPINIFALSYAALIGIFATSVAMLALFAGVKRIGAVKGSIIANMEIVIACILGAVFLNEKMGIYQLMGAVLIITSAIMVSLPNKALKKVSLENSFEVK</sequence>
<evidence type="ECO:0000259" key="2">
    <source>
        <dbReference type="Pfam" id="PF00892"/>
    </source>
</evidence>
<keyword evidence="1" id="KW-0472">Membrane</keyword>
<dbReference type="AlphaFoldDB" id="A0A645GQ45"/>
<proteinExistence type="predicted"/>
<dbReference type="SUPFAM" id="SSF103481">
    <property type="entry name" value="Multidrug resistance efflux transporter EmrE"/>
    <property type="match status" value="1"/>
</dbReference>
<feature type="transmembrane region" description="Helical" evidence="1">
    <location>
        <begin position="87"/>
        <end position="105"/>
    </location>
</feature>
<accession>A0A645GQ45</accession>
<dbReference type="InterPro" id="IPR037185">
    <property type="entry name" value="EmrE-like"/>
</dbReference>
<organism evidence="3">
    <name type="scientific">bioreactor metagenome</name>
    <dbReference type="NCBI Taxonomy" id="1076179"/>
    <lineage>
        <taxon>unclassified sequences</taxon>
        <taxon>metagenomes</taxon>
        <taxon>ecological metagenomes</taxon>
    </lineage>
</organism>
<feature type="transmembrane region" description="Helical" evidence="1">
    <location>
        <begin position="64"/>
        <end position="81"/>
    </location>
</feature>
<dbReference type="InterPro" id="IPR000620">
    <property type="entry name" value="EamA_dom"/>
</dbReference>
<keyword evidence="1" id="KW-0812">Transmembrane</keyword>
<feature type="domain" description="EamA" evidence="2">
    <location>
        <begin position="1"/>
        <end position="104"/>
    </location>
</feature>
<dbReference type="GO" id="GO:0016020">
    <property type="term" value="C:membrane"/>
    <property type="evidence" value="ECO:0007669"/>
    <property type="project" value="InterPro"/>
</dbReference>
<dbReference type="Pfam" id="PF00892">
    <property type="entry name" value="EamA"/>
    <property type="match status" value="1"/>
</dbReference>
<feature type="transmembrane region" description="Helical" evidence="1">
    <location>
        <begin position="7"/>
        <end position="25"/>
    </location>
</feature>
<comment type="caution">
    <text evidence="3">The sequence shown here is derived from an EMBL/GenBank/DDBJ whole genome shotgun (WGS) entry which is preliminary data.</text>
</comment>